<organism evidence="8 9">
    <name type="scientific">Pseudogemmobacter lacusdianii</name>
    <dbReference type="NCBI Taxonomy" id="3069608"/>
    <lineage>
        <taxon>Bacteria</taxon>
        <taxon>Pseudomonadati</taxon>
        <taxon>Pseudomonadota</taxon>
        <taxon>Alphaproteobacteria</taxon>
        <taxon>Rhodobacterales</taxon>
        <taxon>Paracoccaceae</taxon>
        <taxon>Pseudogemmobacter</taxon>
    </lineage>
</organism>
<proteinExistence type="predicted"/>
<feature type="transmembrane region" description="Helical" evidence="6">
    <location>
        <begin position="292"/>
        <end position="312"/>
    </location>
</feature>
<name>A0ABU0VXI2_9RHOB</name>
<comment type="caution">
    <text evidence="8">The sequence shown here is derived from an EMBL/GenBank/DDBJ whole genome shotgun (WGS) entry which is preliminary data.</text>
</comment>
<feature type="transmembrane region" description="Helical" evidence="6">
    <location>
        <begin position="159"/>
        <end position="178"/>
    </location>
</feature>
<evidence type="ECO:0000256" key="2">
    <source>
        <dbReference type="ARBA" id="ARBA00022475"/>
    </source>
</evidence>
<keyword evidence="4 6" id="KW-1133">Transmembrane helix</keyword>
<evidence type="ECO:0000256" key="5">
    <source>
        <dbReference type="ARBA" id="ARBA00023136"/>
    </source>
</evidence>
<feature type="transmembrane region" description="Helical" evidence="6">
    <location>
        <begin position="70"/>
        <end position="90"/>
    </location>
</feature>
<accession>A0ABU0VXI2</accession>
<dbReference type="Proteomes" id="UP001239680">
    <property type="component" value="Unassembled WGS sequence"/>
</dbReference>
<evidence type="ECO:0000256" key="1">
    <source>
        <dbReference type="ARBA" id="ARBA00004651"/>
    </source>
</evidence>
<dbReference type="InterPro" id="IPR020846">
    <property type="entry name" value="MFS_dom"/>
</dbReference>
<feature type="transmembrane region" description="Helical" evidence="6">
    <location>
        <begin position="39"/>
        <end position="58"/>
    </location>
</feature>
<dbReference type="PROSITE" id="PS50850">
    <property type="entry name" value="MFS"/>
    <property type="match status" value="1"/>
</dbReference>
<dbReference type="InterPro" id="IPR050189">
    <property type="entry name" value="MFS_Efflux_Transporters"/>
</dbReference>
<dbReference type="InterPro" id="IPR011701">
    <property type="entry name" value="MFS"/>
</dbReference>
<dbReference type="Pfam" id="PF07690">
    <property type="entry name" value="MFS_1"/>
    <property type="match status" value="1"/>
</dbReference>
<feature type="domain" description="Major facilitator superfamily (MFS) profile" evidence="7">
    <location>
        <begin position="4"/>
        <end position="390"/>
    </location>
</feature>
<dbReference type="EMBL" id="JAVDBT010000007">
    <property type="protein sequence ID" value="MDQ2066461.1"/>
    <property type="molecule type" value="Genomic_DNA"/>
</dbReference>
<dbReference type="Gene3D" id="1.20.1250.20">
    <property type="entry name" value="MFS general substrate transporter like domains"/>
    <property type="match status" value="2"/>
</dbReference>
<feature type="transmembrane region" description="Helical" evidence="6">
    <location>
        <begin position="268"/>
        <end position="286"/>
    </location>
</feature>
<dbReference type="PANTHER" id="PTHR43124:SF3">
    <property type="entry name" value="CHLORAMPHENICOL EFFLUX PUMP RV0191"/>
    <property type="match status" value="1"/>
</dbReference>
<keyword evidence="9" id="KW-1185">Reference proteome</keyword>
<protein>
    <submittedName>
        <fullName evidence="8">MFS transporter</fullName>
    </submittedName>
</protein>
<feature type="transmembrane region" description="Helical" evidence="6">
    <location>
        <begin position="190"/>
        <end position="218"/>
    </location>
</feature>
<gene>
    <name evidence="8" type="ORF">Q9295_08755</name>
</gene>
<dbReference type="InterPro" id="IPR036259">
    <property type="entry name" value="MFS_trans_sf"/>
</dbReference>
<feature type="transmembrane region" description="Helical" evidence="6">
    <location>
        <begin position="123"/>
        <end position="147"/>
    </location>
</feature>
<feature type="transmembrane region" description="Helical" evidence="6">
    <location>
        <begin position="364"/>
        <end position="384"/>
    </location>
</feature>
<evidence type="ECO:0000313" key="9">
    <source>
        <dbReference type="Proteomes" id="UP001239680"/>
    </source>
</evidence>
<feature type="transmembrane region" description="Helical" evidence="6">
    <location>
        <begin position="96"/>
        <end position="116"/>
    </location>
</feature>
<evidence type="ECO:0000256" key="3">
    <source>
        <dbReference type="ARBA" id="ARBA00022692"/>
    </source>
</evidence>
<keyword evidence="3 6" id="KW-0812">Transmembrane</keyword>
<keyword evidence="5 6" id="KW-0472">Membrane</keyword>
<sequence>MRVGIATLIFSYVLSQFYRAFLAVLTPILELELGASKQDLAAASGWWFIAFAALQLPVGTAFDKFGPRRTTAACLALAAIGAATFATATGPLQIKIAMALIGAGCAPILMASYFIFARQFSPALFGTLAGITVGIGSMGDILGSLPLAMLAEAFGWRSAIWGMAAVTAVVALCTLILVQDPERLETKGAGSVWSVLAMPQLWPVLAMMLVCYAAPSALRGLWLGPYFHDVWGFDRVEVGWAGMAMGLGLVVGSLVIGPIGRALGTIKWVVFGSNLILVLAVTALWLRIFDGATAQLVLFVAAGVFGSTFPMVTAHARGFIPPAVMGRGVTLVNLCGILPVGIAQQVTGRLHAGLEGAADPATPFTAVFGYFALTTAVGLAIYLISTERKA</sequence>
<feature type="transmembrane region" description="Helical" evidence="6">
    <location>
        <begin position="324"/>
        <end position="344"/>
    </location>
</feature>
<feature type="transmembrane region" description="Helical" evidence="6">
    <location>
        <begin position="238"/>
        <end position="256"/>
    </location>
</feature>
<evidence type="ECO:0000256" key="6">
    <source>
        <dbReference type="SAM" id="Phobius"/>
    </source>
</evidence>
<comment type="subcellular location">
    <subcellularLocation>
        <location evidence="1">Cell membrane</location>
        <topology evidence="1">Multi-pass membrane protein</topology>
    </subcellularLocation>
</comment>
<reference evidence="8 9" key="1">
    <citation type="submission" date="2023-08" db="EMBL/GenBank/DDBJ databases">
        <title>Characterization of two Paracoccaceae strains isolated from Phycosphere and proposal of Xinfangfangia lacusdiani sp. nov.</title>
        <authorList>
            <person name="Deng Y."/>
            <person name="Zhang Y.Q."/>
        </authorList>
    </citation>
    <scope>NUCLEOTIDE SEQUENCE [LARGE SCALE GENOMIC DNA]</scope>
    <source>
        <strain evidence="8 9">CPCC 101601</strain>
    </source>
</reference>
<keyword evidence="2" id="KW-1003">Cell membrane</keyword>
<evidence type="ECO:0000313" key="8">
    <source>
        <dbReference type="EMBL" id="MDQ2066461.1"/>
    </source>
</evidence>
<dbReference type="RefSeq" id="WP_306680158.1">
    <property type="nucleotide sequence ID" value="NZ_JAVDBT010000007.1"/>
</dbReference>
<dbReference type="SUPFAM" id="SSF103473">
    <property type="entry name" value="MFS general substrate transporter"/>
    <property type="match status" value="1"/>
</dbReference>
<evidence type="ECO:0000259" key="7">
    <source>
        <dbReference type="PROSITE" id="PS50850"/>
    </source>
</evidence>
<evidence type="ECO:0000256" key="4">
    <source>
        <dbReference type="ARBA" id="ARBA00022989"/>
    </source>
</evidence>
<dbReference type="PANTHER" id="PTHR43124">
    <property type="entry name" value="PURINE EFFLUX PUMP PBUE"/>
    <property type="match status" value="1"/>
</dbReference>